<reference evidence="5" key="2">
    <citation type="journal article" date="2005" name="Science">
        <title>The genome of the African trypanosome Trypanosoma brucei.</title>
        <authorList>
            <person name="Berriman M."/>
            <person name="Ghedin E."/>
            <person name="Hertz-Fowler C."/>
            <person name="Blandin G."/>
            <person name="Renauld H."/>
            <person name="Bartholomeu D.C."/>
            <person name="Lennard N.J."/>
            <person name="Caler E."/>
            <person name="Hamlin N.E."/>
            <person name="Haas B."/>
            <person name="Bohme U."/>
            <person name="Hannick L."/>
            <person name="Aslett M.A."/>
            <person name="Shallom J."/>
            <person name="Marcello L."/>
            <person name="Hou L."/>
            <person name="Wickstead B."/>
            <person name="Alsmark U.C."/>
            <person name="Arrowsmith C."/>
            <person name="Atkin R.J."/>
            <person name="Barron A.J."/>
            <person name="Bringaud F."/>
            <person name="Brooks K."/>
            <person name="Carrington M."/>
            <person name="Cherevach I."/>
            <person name="Chillingworth T.J."/>
            <person name="Churcher C."/>
            <person name="Clark L.N."/>
            <person name="Corton C.H."/>
            <person name="Cronin A."/>
            <person name="Davies R.M."/>
            <person name="Doggett J."/>
            <person name="Djikeng A."/>
            <person name="Feldblyum T."/>
            <person name="Field M.C."/>
            <person name="Fraser A."/>
            <person name="Goodhead I."/>
            <person name="Hance Z."/>
            <person name="Harper D."/>
            <person name="Harris B.R."/>
            <person name="Hauser H."/>
            <person name="Hostetler J."/>
            <person name="Ivens A."/>
            <person name="Jagels K."/>
            <person name="Johnson D."/>
            <person name="Johnson J."/>
            <person name="Jones K."/>
            <person name="Kerhornou A.X."/>
            <person name="Koo H."/>
            <person name="Larke N."/>
            <person name="Landfear S."/>
            <person name="Larkin C."/>
            <person name="Leech V."/>
            <person name="Line A."/>
            <person name="Lord A."/>
            <person name="Macleod A."/>
            <person name="Mooney P.J."/>
            <person name="Moule S."/>
            <person name="Martin D.M."/>
            <person name="Morgan G.W."/>
            <person name="Mungall K."/>
            <person name="Norbertczak H."/>
            <person name="Ormond D."/>
            <person name="Pai G."/>
            <person name="Peacock C.S."/>
            <person name="Peterson J."/>
            <person name="Quail M.A."/>
            <person name="Rabbinowitsch E."/>
            <person name="Rajandream M.A."/>
            <person name="Reitter C."/>
            <person name="Salzberg S.L."/>
            <person name="Sanders M."/>
            <person name="Schobel S."/>
            <person name="Sharp S."/>
            <person name="Simmonds M."/>
            <person name="Simpson A.J."/>
            <person name="Tallon L."/>
            <person name="Turner C.M."/>
            <person name="Tait A."/>
            <person name="Tivey A.R."/>
            <person name="Van Aken S."/>
            <person name="Walker D."/>
            <person name="Wanless D."/>
            <person name="Wang S."/>
            <person name="White B."/>
            <person name="White O."/>
            <person name="Whitehead S."/>
            <person name="Woodward J."/>
            <person name="Wortman J."/>
            <person name="Adams M.D."/>
            <person name="Embley T.M."/>
            <person name="Gull K."/>
            <person name="Ullu E."/>
            <person name="Barry J.D."/>
            <person name="Fairlamb A.H."/>
            <person name="Opperdoes F."/>
            <person name="Barrell B.G."/>
            <person name="Donelson J.E."/>
            <person name="Hall N."/>
            <person name="Fraser C.M."/>
            <person name="Melville S.E."/>
            <person name="El-Sayed N.M."/>
        </authorList>
    </citation>
    <scope>NUCLEOTIDE SEQUENCE [LARGE SCALE GENOMIC DNA]</scope>
    <source>
        <strain evidence="5">927/4 GUTat10.1</strain>
    </source>
</reference>
<gene>
    <name evidence="4" type="ORF">TB927.1.3150</name>
</gene>
<dbReference type="VEuPathDB" id="TriTrypDB:Tb927.1.3150"/>
<keyword evidence="1" id="KW-0175">Coiled coil</keyword>
<keyword evidence="3" id="KW-0812">Transmembrane</keyword>
<feature type="transmembrane region" description="Helical" evidence="3">
    <location>
        <begin position="21"/>
        <end position="44"/>
    </location>
</feature>
<sequence length="305" mass="35613">MHVVSEIQRRPNKARLKSEKYIVHFYSLCTLVQLVCLIVFVTQFDMASNRTFTSSLWVENPFELAPSLVWLSKRCSHSVQNERVFAFTGVSVNISDKVVGVMFAALATEMHATFFLAVTALLVGAINRYAVKANFFEFKWRNFNVRKDCFFATEIVLISALLHSVLLAEDTHRMLHDYLDHCNTRSRGFLPYCSTVPMIIFITFAFATYFFGFFVYMWNALPKYGIMSDEEVVEYREWLRRREESVAEVKRMEEEVRRANTRLQLMLENEKNMKLGKSTYQSRRPTIRREAYGSKQGDDAQQWGT</sequence>
<feature type="region of interest" description="Disordered" evidence="2">
    <location>
        <begin position="276"/>
        <end position="305"/>
    </location>
</feature>
<name>Q4GYQ8_TRYB2</name>
<accession>Q4GYQ8</accession>
<dbReference type="InParanoid" id="Q4GYQ8"/>
<keyword evidence="3" id="KW-1133">Transmembrane helix</keyword>
<dbReference type="GO" id="GO:0005737">
    <property type="term" value="C:cytoplasm"/>
    <property type="evidence" value="ECO:0000314"/>
    <property type="project" value="GeneDB"/>
</dbReference>
<dbReference type="Proteomes" id="UP000008524">
    <property type="component" value="Chromosome 1"/>
</dbReference>
<dbReference type="AlphaFoldDB" id="Q4GYQ8"/>
<evidence type="ECO:0000256" key="1">
    <source>
        <dbReference type="SAM" id="Coils"/>
    </source>
</evidence>
<feature type="transmembrane region" description="Helical" evidence="3">
    <location>
        <begin position="150"/>
        <end position="169"/>
    </location>
</feature>
<proteinExistence type="predicted"/>
<reference evidence="4 5" key="1">
    <citation type="journal article" date="2003" name="Nucleic Acids Res.">
        <title>The DNA sequence of chromosome I of an African trypanosome: gene content, chromosome organisation, recombination and polymorphism.</title>
        <authorList>
            <person name="Hall N."/>
            <person name="Berriman M."/>
            <person name="Lennard N.J."/>
            <person name="Harris B.R."/>
            <person name="Hertz-Fowler C."/>
            <person name="Bart-Delabesse E.N."/>
            <person name="Gerrare C.S."/>
            <person name="Atkin R.J."/>
            <person name="Barron A.J."/>
            <person name="Bowman S."/>
            <person name="Bray-Allen S.P."/>
            <person name="Bringaud F."/>
            <person name="Clark L.N."/>
            <person name="Corton C.H."/>
            <person name="Cronin A."/>
            <person name="Davies R."/>
            <person name="Doggett J."/>
            <person name="Fraser A."/>
            <person name="Gruter E."/>
            <person name="Hall S."/>
            <person name="Harper A.D."/>
            <person name="Kay M.P."/>
            <person name="Leech V."/>
            <person name="Mayes R."/>
            <person name="Price C."/>
            <person name="Quail M.A."/>
            <person name="Rabbinowitch E."/>
            <person name="Reitter C."/>
            <person name="Rutherford K."/>
            <person name="Sasse J."/>
            <person name="Sharp S."/>
            <person name="Shownkeen R."/>
            <person name="Macleod A."/>
            <person name="Taylor S."/>
            <person name="Tweedie A."/>
            <person name="Turner C.M.R."/>
            <person name="Tait A."/>
            <person name="Gull K."/>
            <person name="Barrell B."/>
            <person name="Melville S.E."/>
        </authorList>
    </citation>
    <scope>NUCLEOTIDE SEQUENCE [LARGE SCALE GENOMIC DNA]</scope>
    <source>
        <strain evidence="4 5">927/4 GUTat10.1</strain>
    </source>
</reference>
<dbReference type="KEGG" id="tbr:TB927.1.3150"/>
<evidence type="ECO:0000313" key="5">
    <source>
        <dbReference type="Proteomes" id="UP000008524"/>
    </source>
</evidence>
<organism evidence="4 5">
    <name type="scientific">Trypanosoma brucei brucei (strain 927/4 GUTat10.1)</name>
    <dbReference type="NCBI Taxonomy" id="185431"/>
    <lineage>
        <taxon>Eukaryota</taxon>
        <taxon>Discoba</taxon>
        <taxon>Euglenozoa</taxon>
        <taxon>Kinetoplastea</taxon>
        <taxon>Metakinetoplastina</taxon>
        <taxon>Trypanosomatida</taxon>
        <taxon>Trypanosomatidae</taxon>
        <taxon>Trypanosoma</taxon>
    </lineage>
</organism>
<feature type="transmembrane region" description="Helical" evidence="3">
    <location>
        <begin position="112"/>
        <end position="130"/>
    </location>
</feature>
<dbReference type="OrthoDB" id="261603at2759"/>
<feature type="transmembrane region" description="Helical" evidence="3">
    <location>
        <begin position="189"/>
        <end position="218"/>
    </location>
</feature>
<keyword evidence="5" id="KW-1185">Reference proteome</keyword>
<dbReference type="eggNOG" id="ENOG502RXWK">
    <property type="taxonomic scope" value="Eukaryota"/>
</dbReference>
<dbReference type="PaxDb" id="5691-CAJ16526"/>
<evidence type="ECO:0000256" key="2">
    <source>
        <dbReference type="SAM" id="MobiDB-lite"/>
    </source>
</evidence>
<dbReference type="EMBL" id="AL929603">
    <property type="protein sequence ID" value="CAJ16526.1"/>
    <property type="molecule type" value="Genomic_DNA"/>
</dbReference>
<evidence type="ECO:0000256" key="3">
    <source>
        <dbReference type="SAM" id="Phobius"/>
    </source>
</evidence>
<feature type="compositionally biased region" description="Basic and acidic residues" evidence="2">
    <location>
        <begin position="287"/>
        <end position="298"/>
    </location>
</feature>
<protein>
    <submittedName>
        <fullName evidence="4">Uncharacterized protein</fullName>
    </submittedName>
</protein>
<dbReference type="OMA" id="MQIVATV"/>
<feature type="coiled-coil region" evidence="1">
    <location>
        <begin position="235"/>
        <end position="269"/>
    </location>
</feature>
<dbReference type="RefSeq" id="XP_001219013.1">
    <property type="nucleotide sequence ID" value="XM_001219012.1"/>
</dbReference>
<keyword evidence="3" id="KW-0472">Membrane</keyword>
<evidence type="ECO:0000313" key="4">
    <source>
        <dbReference type="EMBL" id="CAJ16526.1"/>
    </source>
</evidence>
<dbReference type="GeneID" id="4357384"/>